<dbReference type="Proteomes" id="UP000199184">
    <property type="component" value="Unassembled WGS sequence"/>
</dbReference>
<feature type="domain" description="Imm-5-like" evidence="1">
    <location>
        <begin position="10"/>
        <end position="126"/>
    </location>
</feature>
<accession>A0A1C3UJD7</accession>
<sequence>MADEFILDIEDLREVAAYAADNAADVLEIFEQSYPADSRPRDALETARTFARGGKRVKALRDAAWAALKAAKEAENAAASQAARAAMCASSAAYLHPLARSTQVRHILGAPAHAARATELAAGDAADVGADYVERAVRRATPGLVEVLRRYPLAPSGGGRVGELLRAIDRRLRSELA</sequence>
<dbReference type="AlphaFoldDB" id="A0A1C3UJD7"/>
<proteinExistence type="predicted"/>
<dbReference type="InterPro" id="IPR048667">
    <property type="entry name" value="Imm5-like"/>
</dbReference>
<dbReference type="RefSeq" id="WP_091954017.1">
    <property type="nucleotide sequence ID" value="NZ_FMAI01000002.1"/>
</dbReference>
<organism evidence="2 3">
    <name type="scientific">Bradyrhizobium shewense</name>
    <dbReference type="NCBI Taxonomy" id="1761772"/>
    <lineage>
        <taxon>Bacteria</taxon>
        <taxon>Pseudomonadati</taxon>
        <taxon>Pseudomonadota</taxon>
        <taxon>Alphaproteobacteria</taxon>
        <taxon>Hyphomicrobiales</taxon>
        <taxon>Nitrobacteraceae</taxon>
        <taxon>Bradyrhizobium</taxon>
    </lineage>
</organism>
<name>A0A1C3UJD7_9BRAD</name>
<evidence type="ECO:0000313" key="3">
    <source>
        <dbReference type="Proteomes" id="UP000199184"/>
    </source>
</evidence>
<gene>
    <name evidence="2" type="ORF">GA0061098_100227</name>
</gene>
<dbReference type="Pfam" id="PF21805">
    <property type="entry name" value="Imm5_like"/>
    <property type="match status" value="1"/>
</dbReference>
<keyword evidence="3" id="KW-1185">Reference proteome</keyword>
<dbReference type="EMBL" id="FMAI01000002">
    <property type="protein sequence ID" value="SCB15558.1"/>
    <property type="molecule type" value="Genomic_DNA"/>
</dbReference>
<protein>
    <recommendedName>
        <fullName evidence="1">Imm-5-like domain-containing protein</fullName>
    </recommendedName>
</protein>
<evidence type="ECO:0000313" key="2">
    <source>
        <dbReference type="EMBL" id="SCB15558.1"/>
    </source>
</evidence>
<evidence type="ECO:0000259" key="1">
    <source>
        <dbReference type="Pfam" id="PF21805"/>
    </source>
</evidence>
<reference evidence="3" key="1">
    <citation type="submission" date="2016-08" db="EMBL/GenBank/DDBJ databases">
        <authorList>
            <person name="Varghese N."/>
            <person name="Submissions Spin"/>
        </authorList>
    </citation>
    <scope>NUCLEOTIDE SEQUENCE [LARGE SCALE GENOMIC DNA]</scope>
    <source>
        <strain evidence="3">ERR11</strain>
    </source>
</reference>